<protein>
    <recommendedName>
        <fullName evidence="3">F-box domain-containing protein</fullName>
    </recommendedName>
</protein>
<evidence type="ECO:0008006" key="3">
    <source>
        <dbReference type="Google" id="ProtNLM"/>
    </source>
</evidence>
<dbReference type="AlphaFoldDB" id="A0A6A5WFS5"/>
<accession>A0A6A5WFS5</accession>
<name>A0A6A5WFS5_9PLEO</name>
<sequence>MTESIAQPPNLLTIPTELRFHIYEYLSLPHTTVSQCIGLFSSCKKIHAEAHELIKNTRKYLKHLEQKYNELLDEPVHITRPQKLLDCDSIEVLLSYNLFVGLDGPLSSSTSQLSLYLDQFAIIPLRSLKFQILGRPGGLSERLDAVSIHKTFSFIASLDNSLNDFEEEAEGARTPPISYQIHQIVLQWSDNPHAGEKREAPRSKNPGYLLVLEFFGNSDYLPYRATWTRAS</sequence>
<evidence type="ECO:0000313" key="1">
    <source>
        <dbReference type="EMBL" id="KAF1996486.1"/>
    </source>
</evidence>
<dbReference type="Proteomes" id="UP000799779">
    <property type="component" value="Unassembled WGS sequence"/>
</dbReference>
<dbReference type="EMBL" id="ML977625">
    <property type="protein sequence ID" value="KAF1996486.1"/>
    <property type="molecule type" value="Genomic_DNA"/>
</dbReference>
<proteinExistence type="predicted"/>
<evidence type="ECO:0000313" key="2">
    <source>
        <dbReference type="Proteomes" id="UP000799779"/>
    </source>
</evidence>
<organism evidence="1 2">
    <name type="scientific">Amniculicola lignicola CBS 123094</name>
    <dbReference type="NCBI Taxonomy" id="1392246"/>
    <lineage>
        <taxon>Eukaryota</taxon>
        <taxon>Fungi</taxon>
        <taxon>Dikarya</taxon>
        <taxon>Ascomycota</taxon>
        <taxon>Pezizomycotina</taxon>
        <taxon>Dothideomycetes</taxon>
        <taxon>Pleosporomycetidae</taxon>
        <taxon>Pleosporales</taxon>
        <taxon>Amniculicolaceae</taxon>
        <taxon>Amniculicola</taxon>
    </lineage>
</organism>
<reference evidence="1" key="1">
    <citation type="journal article" date="2020" name="Stud. Mycol.">
        <title>101 Dothideomycetes genomes: a test case for predicting lifestyles and emergence of pathogens.</title>
        <authorList>
            <person name="Haridas S."/>
            <person name="Albert R."/>
            <person name="Binder M."/>
            <person name="Bloem J."/>
            <person name="Labutti K."/>
            <person name="Salamov A."/>
            <person name="Andreopoulos B."/>
            <person name="Baker S."/>
            <person name="Barry K."/>
            <person name="Bills G."/>
            <person name="Bluhm B."/>
            <person name="Cannon C."/>
            <person name="Castanera R."/>
            <person name="Culley D."/>
            <person name="Daum C."/>
            <person name="Ezra D."/>
            <person name="Gonzalez J."/>
            <person name="Henrissat B."/>
            <person name="Kuo A."/>
            <person name="Liang C."/>
            <person name="Lipzen A."/>
            <person name="Lutzoni F."/>
            <person name="Magnuson J."/>
            <person name="Mondo S."/>
            <person name="Nolan M."/>
            <person name="Ohm R."/>
            <person name="Pangilinan J."/>
            <person name="Park H.-J."/>
            <person name="Ramirez L."/>
            <person name="Alfaro M."/>
            <person name="Sun H."/>
            <person name="Tritt A."/>
            <person name="Yoshinaga Y."/>
            <person name="Zwiers L.-H."/>
            <person name="Turgeon B."/>
            <person name="Goodwin S."/>
            <person name="Spatafora J."/>
            <person name="Crous P."/>
            <person name="Grigoriev I."/>
        </authorList>
    </citation>
    <scope>NUCLEOTIDE SEQUENCE</scope>
    <source>
        <strain evidence="1">CBS 123094</strain>
    </source>
</reference>
<gene>
    <name evidence="1" type="ORF">P154DRAFT_320597</name>
</gene>
<keyword evidence="2" id="KW-1185">Reference proteome</keyword>